<dbReference type="AlphaFoldDB" id="A0A418V036"/>
<keyword evidence="3" id="KW-1185">Reference proteome</keyword>
<dbReference type="Pfam" id="PF13358">
    <property type="entry name" value="DDE_3"/>
    <property type="match status" value="1"/>
</dbReference>
<comment type="caution">
    <text evidence="2">The sequence shown here is derived from an EMBL/GenBank/DDBJ whole genome shotgun (WGS) entry which is preliminary data.</text>
</comment>
<reference evidence="2 3" key="1">
    <citation type="submission" date="2018-09" db="EMBL/GenBank/DDBJ databases">
        <authorList>
            <person name="Zhu H."/>
        </authorList>
    </citation>
    <scope>NUCLEOTIDE SEQUENCE [LARGE SCALE GENOMIC DNA]</scope>
    <source>
        <strain evidence="2 3">K2S05-167</strain>
    </source>
</reference>
<protein>
    <recommendedName>
        <fullName evidence="1">Tc1-like transposase DDE domain-containing protein</fullName>
    </recommendedName>
</protein>
<sequence>MLSLGYTWTKGGSGQQFRIPTRWGKSGRINLIGTYGLYGVEEGLEVRELEGNCTGAQVMSDLDTLALECDPACITVVVLDNAPFHKGAKLREKQLEWERKGLFLRYLPPYAPFLNLIEEVWRRLKGFLLPRRCYDSVAALRQALHVALRLLNARFI</sequence>
<feature type="domain" description="Tc1-like transposase DDE" evidence="1">
    <location>
        <begin position="6"/>
        <end position="140"/>
    </location>
</feature>
<dbReference type="InterPro" id="IPR038717">
    <property type="entry name" value="Tc1-like_DDE_dom"/>
</dbReference>
<evidence type="ECO:0000313" key="3">
    <source>
        <dbReference type="Proteomes" id="UP000286287"/>
    </source>
</evidence>
<dbReference type="InterPro" id="IPR036397">
    <property type="entry name" value="RNaseH_sf"/>
</dbReference>
<gene>
    <name evidence="2" type="ORF">D3875_22365</name>
</gene>
<dbReference type="Proteomes" id="UP000286287">
    <property type="component" value="Unassembled WGS sequence"/>
</dbReference>
<evidence type="ECO:0000313" key="2">
    <source>
        <dbReference type="EMBL" id="RJF69069.1"/>
    </source>
</evidence>
<dbReference type="Gene3D" id="3.30.420.10">
    <property type="entry name" value="Ribonuclease H-like superfamily/Ribonuclease H"/>
    <property type="match status" value="1"/>
</dbReference>
<dbReference type="GO" id="GO:0003676">
    <property type="term" value="F:nucleic acid binding"/>
    <property type="evidence" value="ECO:0007669"/>
    <property type="project" value="InterPro"/>
</dbReference>
<name>A0A418V036_9DEIO</name>
<proteinExistence type="predicted"/>
<evidence type="ECO:0000259" key="1">
    <source>
        <dbReference type="Pfam" id="PF13358"/>
    </source>
</evidence>
<organism evidence="2 3">
    <name type="scientific">Deinococcus cavernae</name>
    <dbReference type="NCBI Taxonomy" id="2320857"/>
    <lineage>
        <taxon>Bacteria</taxon>
        <taxon>Thermotogati</taxon>
        <taxon>Deinococcota</taxon>
        <taxon>Deinococci</taxon>
        <taxon>Deinococcales</taxon>
        <taxon>Deinococcaceae</taxon>
        <taxon>Deinococcus</taxon>
    </lineage>
</organism>
<accession>A0A418V036</accession>
<dbReference type="EMBL" id="QYUJ01000030">
    <property type="protein sequence ID" value="RJF69069.1"/>
    <property type="molecule type" value="Genomic_DNA"/>
</dbReference>